<dbReference type="Proteomes" id="UP000823388">
    <property type="component" value="Chromosome 2N"/>
</dbReference>
<evidence type="ECO:0000313" key="1">
    <source>
        <dbReference type="EMBL" id="KAG2635181.1"/>
    </source>
</evidence>
<dbReference type="AlphaFoldDB" id="A0A8T0VEG7"/>
<evidence type="ECO:0000313" key="2">
    <source>
        <dbReference type="Proteomes" id="UP000823388"/>
    </source>
</evidence>
<sequence>MEGCSAAPRREARRGGRGIRIPREILVAGGAHCEGDLQTVQRHQGWGAAILPIALADGYLPWATVGEADTTALLGPCPQAFGSTLNRINNGCCWPASDEWGMDVLPPSYETSKFPLLPTPCLV</sequence>
<gene>
    <name evidence="1" type="ORF">PVAP13_2NG336195</name>
</gene>
<name>A0A8T0VEG7_PANVG</name>
<accession>A0A8T0VEG7</accession>
<proteinExistence type="predicted"/>
<reference evidence="1" key="1">
    <citation type="submission" date="2020-05" db="EMBL/GenBank/DDBJ databases">
        <title>WGS assembly of Panicum virgatum.</title>
        <authorList>
            <person name="Lovell J.T."/>
            <person name="Jenkins J."/>
            <person name="Shu S."/>
            <person name="Juenger T.E."/>
            <person name="Schmutz J."/>
        </authorList>
    </citation>
    <scope>NUCLEOTIDE SEQUENCE</scope>
    <source>
        <strain evidence="1">AP13</strain>
    </source>
</reference>
<organism evidence="1 2">
    <name type="scientific">Panicum virgatum</name>
    <name type="common">Blackwell switchgrass</name>
    <dbReference type="NCBI Taxonomy" id="38727"/>
    <lineage>
        <taxon>Eukaryota</taxon>
        <taxon>Viridiplantae</taxon>
        <taxon>Streptophyta</taxon>
        <taxon>Embryophyta</taxon>
        <taxon>Tracheophyta</taxon>
        <taxon>Spermatophyta</taxon>
        <taxon>Magnoliopsida</taxon>
        <taxon>Liliopsida</taxon>
        <taxon>Poales</taxon>
        <taxon>Poaceae</taxon>
        <taxon>PACMAD clade</taxon>
        <taxon>Panicoideae</taxon>
        <taxon>Panicodae</taxon>
        <taxon>Paniceae</taxon>
        <taxon>Panicinae</taxon>
        <taxon>Panicum</taxon>
        <taxon>Panicum sect. Hiantes</taxon>
    </lineage>
</organism>
<protein>
    <submittedName>
        <fullName evidence="1">Uncharacterized protein</fullName>
    </submittedName>
</protein>
<dbReference type="EMBL" id="CM029040">
    <property type="protein sequence ID" value="KAG2635181.1"/>
    <property type="molecule type" value="Genomic_DNA"/>
</dbReference>
<comment type="caution">
    <text evidence="1">The sequence shown here is derived from an EMBL/GenBank/DDBJ whole genome shotgun (WGS) entry which is preliminary data.</text>
</comment>
<keyword evidence="2" id="KW-1185">Reference proteome</keyword>